<keyword evidence="12" id="KW-1185">Reference proteome</keyword>
<reference evidence="11 12" key="1">
    <citation type="submission" date="2020-02" db="EMBL/GenBank/DDBJ databases">
        <title>Draft genome sequence of Haematococcus lacustris strain NIES-144.</title>
        <authorList>
            <person name="Morimoto D."/>
            <person name="Nakagawa S."/>
            <person name="Yoshida T."/>
            <person name="Sawayama S."/>
        </authorList>
    </citation>
    <scope>NUCLEOTIDE SEQUENCE [LARGE SCALE GENOMIC DNA]</scope>
    <source>
        <strain evidence="11 12">NIES-144</strain>
    </source>
</reference>
<comment type="similarity">
    <text evidence="2">Belongs to the glycosyl hydrolase 9 (cellulase E) family.</text>
</comment>
<evidence type="ECO:0000256" key="1">
    <source>
        <dbReference type="ARBA" id="ARBA00000966"/>
    </source>
</evidence>
<feature type="compositionally biased region" description="Polar residues" evidence="9">
    <location>
        <begin position="122"/>
        <end position="148"/>
    </location>
</feature>
<keyword evidence="7" id="KW-0326">Glycosidase</keyword>
<organism evidence="11 12">
    <name type="scientific">Haematococcus lacustris</name>
    <name type="common">Green alga</name>
    <name type="synonym">Haematococcus pluvialis</name>
    <dbReference type="NCBI Taxonomy" id="44745"/>
    <lineage>
        <taxon>Eukaryota</taxon>
        <taxon>Viridiplantae</taxon>
        <taxon>Chlorophyta</taxon>
        <taxon>core chlorophytes</taxon>
        <taxon>Chlorophyceae</taxon>
        <taxon>CS clade</taxon>
        <taxon>Chlamydomonadales</taxon>
        <taxon>Haematococcaceae</taxon>
        <taxon>Haematococcus</taxon>
    </lineage>
</organism>
<dbReference type="InterPro" id="IPR008928">
    <property type="entry name" value="6-hairpin_glycosidase_sf"/>
</dbReference>
<keyword evidence="8" id="KW-0624">Polysaccharide degradation</keyword>
<dbReference type="InterPro" id="IPR012341">
    <property type="entry name" value="6hp_glycosidase-like_sf"/>
</dbReference>
<dbReference type="GO" id="GO:0008810">
    <property type="term" value="F:cellulase activity"/>
    <property type="evidence" value="ECO:0007669"/>
    <property type="project" value="UniProtKB-EC"/>
</dbReference>
<dbReference type="InterPro" id="IPR001701">
    <property type="entry name" value="Glyco_hydro_9"/>
</dbReference>
<dbReference type="AlphaFoldDB" id="A0A699Z2K2"/>
<feature type="region of interest" description="Disordered" evidence="9">
    <location>
        <begin position="120"/>
        <end position="148"/>
    </location>
</feature>
<dbReference type="EC" id="3.2.1.4" evidence="3"/>
<dbReference type="SUPFAM" id="SSF48208">
    <property type="entry name" value="Six-hairpin glycosidases"/>
    <property type="match status" value="1"/>
</dbReference>
<evidence type="ECO:0000256" key="7">
    <source>
        <dbReference type="ARBA" id="ARBA00023295"/>
    </source>
</evidence>
<dbReference type="PANTHER" id="PTHR22298">
    <property type="entry name" value="ENDO-1,4-BETA-GLUCANASE"/>
    <property type="match status" value="1"/>
</dbReference>
<dbReference type="Gene3D" id="1.50.10.10">
    <property type="match status" value="1"/>
</dbReference>
<comment type="caution">
    <text evidence="11">The sequence shown here is derived from an EMBL/GenBank/DDBJ whole genome shotgun (WGS) entry which is preliminary data.</text>
</comment>
<evidence type="ECO:0000256" key="3">
    <source>
        <dbReference type="ARBA" id="ARBA00012601"/>
    </source>
</evidence>
<evidence type="ECO:0000256" key="4">
    <source>
        <dbReference type="ARBA" id="ARBA00022801"/>
    </source>
</evidence>
<evidence type="ECO:0000259" key="10">
    <source>
        <dbReference type="Pfam" id="PF00759"/>
    </source>
</evidence>
<accession>A0A699Z2K2</accession>
<name>A0A699Z2K2_HAELA</name>
<evidence type="ECO:0000313" key="11">
    <source>
        <dbReference type="EMBL" id="GFH13224.1"/>
    </source>
</evidence>
<proteinExistence type="inferred from homology"/>
<keyword evidence="4" id="KW-0378">Hydrolase</keyword>
<evidence type="ECO:0000256" key="6">
    <source>
        <dbReference type="ARBA" id="ARBA00023277"/>
    </source>
</evidence>
<dbReference type="GO" id="GO:0030245">
    <property type="term" value="P:cellulose catabolic process"/>
    <property type="evidence" value="ECO:0007669"/>
    <property type="project" value="UniProtKB-KW"/>
</dbReference>
<dbReference type="Pfam" id="PF00759">
    <property type="entry name" value="Glyco_hydro_9"/>
    <property type="match status" value="1"/>
</dbReference>
<dbReference type="Proteomes" id="UP000485058">
    <property type="component" value="Unassembled WGS sequence"/>
</dbReference>
<evidence type="ECO:0000256" key="9">
    <source>
        <dbReference type="SAM" id="MobiDB-lite"/>
    </source>
</evidence>
<keyword evidence="6" id="KW-0119">Carbohydrate metabolism</keyword>
<dbReference type="EMBL" id="BLLF01000588">
    <property type="protein sequence ID" value="GFH13224.1"/>
    <property type="molecule type" value="Genomic_DNA"/>
</dbReference>
<sequence>MQRARSWAQDVLAHWQDTSRRCPMPDFSMCYTPGGLAWLTQWGSLRHTSNIALLAAVYARELGPDVIASPASLAATRRANRCWVRSQLSYMAGSNPQKQSFVIGYLPSWVDAVPQRPHHRSASCSPDYSVPCNGNNQNSPDPSPSVLQGNLNAQQLADQMGLNYSRVQTATPSAAAPVAHAPVAWAFAAAASIALLLACL</sequence>
<gene>
    <name evidence="11" type="ORF">HaLaN_09064</name>
</gene>
<evidence type="ECO:0000256" key="2">
    <source>
        <dbReference type="ARBA" id="ARBA00007072"/>
    </source>
</evidence>
<comment type="catalytic activity">
    <reaction evidence="1">
        <text>Endohydrolysis of (1-&gt;4)-beta-D-glucosidic linkages in cellulose, lichenin and cereal beta-D-glucans.</text>
        <dbReference type="EC" id="3.2.1.4"/>
    </reaction>
</comment>
<evidence type="ECO:0000256" key="8">
    <source>
        <dbReference type="ARBA" id="ARBA00023326"/>
    </source>
</evidence>
<protein>
    <recommendedName>
        <fullName evidence="3">cellulase</fullName>
        <ecNumber evidence="3">3.2.1.4</ecNumber>
    </recommendedName>
</protein>
<feature type="domain" description="Glycoside hydrolase family 9" evidence="10">
    <location>
        <begin position="15"/>
        <end position="151"/>
    </location>
</feature>
<evidence type="ECO:0000256" key="5">
    <source>
        <dbReference type="ARBA" id="ARBA00023001"/>
    </source>
</evidence>
<evidence type="ECO:0000313" key="12">
    <source>
        <dbReference type="Proteomes" id="UP000485058"/>
    </source>
</evidence>
<keyword evidence="5" id="KW-0136">Cellulose degradation</keyword>